<proteinExistence type="predicted"/>
<accession>A0A2W5BD31</accession>
<feature type="signal peptide" evidence="1">
    <location>
        <begin position="1"/>
        <end position="18"/>
    </location>
</feature>
<dbReference type="EMBL" id="QFNF01000009">
    <property type="protein sequence ID" value="PZO79028.1"/>
    <property type="molecule type" value="Genomic_DNA"/>
</dbReference>
<organism evidence="2 3">
    <name type="scientific">Sphingomonas hengshuiensis</name>
    <dbReference type="NCBI Taxonomy" id="1609977"/>
    <lineage>
        <taxon>Bacteria</taxon>
        <taxon>Pseudomonadati</taxon>
        <taxon>Pseudomonadota</taxon>
        <taxon>Alphaproteobacteria</taxon>
        <taxon>Sphingomonadales</taxon>
        <taxon>Sphingomonadaceae</taxon>
        <taxon>Sphingomonas</taxon>
    </lineage>
</organism>
<sequence length="187" mass="19661">MKFWMGALALIASGTAQAQAQAQAATCELHIWPTENYTGVQVGGFALMGGALGGLLNHLATKDKVATVTDLMHDYLPPDAQVDALRGADVAGALGLTGYTIVVEPAVPSDAAAKGDPAVKAALHMMDAKLRKGERLSGATTPCYAELVGGDLLYARKPMWGTNLFAKWTFRDFGRDGGAKPRSSLDR</sequence>
<dbReference type="AlphaFoldDB" id="A0A2W5BD31"/>
<reference evidence="2 3" key="1">
    <citation type="submission" date="2017-08" db="EMBL/GenBank/DDBJ databases">
        <title>Infants hospitalized years apart are colonized by the same room-sourced microbial strains.</title>
        <authorList>
            <person name="Brooks B."/>
            <person name="Olm M.R."/>
            <person name="Firek B.A."/>
            <person name="Baker R."/>
            <person name="Thomas B.C."/>
            <person name="Morowitz M.J."/>
            <person name="Banfield J.F."/>
        </authorList>
    </citation>
    <scope>NUCLEOTIDE SEQUENCE [LARGE SCALE GENOMIC DNA]</scope>
    <source>
        <strain evidence="2">S2_018_000_R3_110</strain>
    </source>
</reference>
<name>A0A2W5BD31_9SPHN</name>
<comment type="caution">
    <text evidence="2">The sequence shown here is derived from an EMBL/GenBank/DDBJ whole genome shotgun (WGS) entry which is preliminary data.</text>
</comment>
<feature type="chain" id="PRO_5015845839" evidence="1">
    <location>
        <begin position="19"/>
        <end position="187"/>
    </location>
</feature>
<keyword evidence="1" id="KW-0732">Signal</keyword>
<protein>
    <submittedName>
        <fullName evidence="2">Uncharacterized protein</fullName>
    </submittedName>
</protein>
<evidence type="ECO:0000313" key="2">
    <source>
        <dbReference type="EMBL" id="PZO79028.1"/>
    </source>
</evidence>
<gene>
    <name evidence="2" type="ORF">DI632_05335</name>
</gene>
<dbReference type="Proteomes" id="UP000248614">
    <property type="component" value="Unassembled WGS sequence"/>
</dbReference>
<evidence type="ECO:0000313" key="3">
    <source>
        <dbReference type="Proteomes" id="UP000248614"/>
    </source>
</evidence>
<evidence type="ECO:0000256" key="1">
    <source>
        <dbReference type="SAM" id="SignalP"/>
    </source>
</evidence>